<evidence type="ECO:0008006" key="3">
    <source>
        <dbReference type="Google" id="ProtNLM"/>
    </source>
</evidence>
<evidence type="ECO:0000313" key="2">
    <source>
        <dbReference type="Proteomes" id="UP000614058"/>
    </source>
</evidence>
<dbReference type="RefSeq" id="WP_200520940.1">
    <property type="nucleotide sequence ID" value="NZ_JAEHNZ010000001.1"/>
</dbReference>
<dbReference type="PROSITE" id="PS51257">
    <property type="entry name" value="PROKAR_LIPOPROTEIN"/>
    <property type="match status" value="1"/>
</dbReference>
<keyword evidence="2" id="KW-1185">Reference proteome</keyword>
<accession>A0ABS1BP86</accession>
<proteinExistence type="predicted"/>
<dbReference type="Proteomes" id="UP000614058">
    <property type="component" value="Unassembled WGS sequence"/>
</dbReference>
<protein>
    <recommendedName>
        <fullName evidence="3">Lipoprotein</fullName>
    </recommendedName>
</protein>
<gene>
    <name evidence="1" type="ORF">JDW22_00595</name>
</gene>
<evidence type="ECO:0000313" key="1">
    <source>
        <dbReference type="EMBL" id="MBK0395115.1"/>
    </source>
</evidence>
<name>A0ABS1BP86_9NEIS</name>
<dbReference type="EMBL" id="JAEHNZ010000001">
    <property type="protein sequence ID" value="MBK0395115.1"/>
    <property type="molecule type" value="Genomic_DNA"/>
</dbReference>
<organism evidence="1 2">
    <name type="scientific">Kingella bonacorsii</name>
    <dbReference type="NCBI Taxonomy" id="2796361"/>
    <lineage>
        <taxon>Bacteria</taxon>
        <taxon>Pseudomonadati</taxon>
        <taxon>Pseudomonadota</taxon>
        <taxon>Betaproteobacteria</taxon>
        <taxon>Neisseriales</taxon>
        <taxon>Neisseriaceae</taxon>
        <taxon>Kingella</taxon>
    </lineage>
</organism>
<comment type="caution">
    <text evidence="1">The sequence shown here is derived from an EMBL/GenBank/DDBJ whole genome shotgun (WGS) entry which is preliminary data.</text>
</comment>
<sequence length="211" mass="23543">MKKLWVLSSVLLLAACGGGDKLSKSTVQKAVNASVKFHSVCVPFQLTVDTRKAGDNPTLGSPEVKLVKRQDNGKRANLTAIDQMEVLTDAGLYRRDKEQREGEGDNAVRYMVYSLTQKGEDTFQALPNQEALMCIGNEKVEKINYFTAPTPSNGVTITQVSYEAKINAERWAKKLLKDSPYYNGLNQTQTKHATLVKTNDGWRDIMDLRNQ</sequence>
<reference evidence="1 2" key="1">
    <citation type="journal article" date="2021" name="Pathogens">
        <title>Isolation and Characterization of Kingella bonacorsii sp. nov., A Novel Kingella Species Detected in a Stable Periodontitis Subject.</title>
        <authorList>
            <person name="Antezack A."/>
            <person name="Boxberger M."/>
            <person name="Rolland C."/>
            <person name="Monnet-Corti V."/>
            <person name="La Scola B."/>
        </authorList>
    </citation>
    <scope>NUCLEOTIDE SEQUENCE [LARGE SCALE GENOMIC DNA]</scope>
    <source>
        <strain evidence="1 2">Marseille-Q4569</strain>
    </source>
</reference>